<dbReference type="EMBL" id="JAEEGA010000002">
    <property type="protein sequence ID" value="MBP1040345.1"/>
    <property type="molecule type" value="Genomic_DNA"/>
</dbReference>
<dbReference type="RefSeq" id="WP_209525237.1">
    <property type="nucleotide sequence ID" value="NZ_JAEEGA010000002.1"/>
</dbReference>
<dbReference type="GO" id="GO:0010181">
    <property type="term" value="F:FMN binding"/>
    <property type="evidence" value="ECO:0007669"/>
    <property type="project" value="InterPro"/>
</dbReference>
<proteinExistence type="predicted"/>
<dbReference type="Gene3D" id="3.90.1010.20">
    <property type="match status" value="1"/>
</dbReference>
<sequence length="128" mass="13597">MKKKIVIVMVALGVIGAGLYGGAYLIYQTKVKNIELTHPSLKDVADGQYTGGVNAIFVQATVKVDVKDQQITTIELVKHVKDRGEKGEGVVAEVLVAQSTDVDTVSGATNSSRVILKSIENALEKGVD</sequence>
<accession>A0A940P925</accession>
<dbReference type="AlphaFoldDB" id="A0A940P925"/>
<dbReference type="Proteomes" id="UP000674938">
    <property type="component" value="Unassembled WGS sequence"/>
</dbReference>
<dbReference type="GO" id="GO:0016020">
    <property type="term" value="C:membrane"/>
    <property type="evidence" value="ECO:0007669"/>
    <property type="project" value="InterPro"/>
</dbReference>
<evidence type="ECO:0000313" key="4">
    <source>
        <dbReference type="Proteomes" id="UP000674938"/>
    </source>
</evidence>
<gene>
    <name evidence="3" type="ORF">I6N95_04890</name>
</gene>
<keyword evidence="1" id="KW-0472">Membrane</keyword>
<feature type="domain" description="FMN-binding" evidence="2">
    <location>
        <begin position="52"/>
        <end position="126"/>
    </location>
</feature>
<dbReference type="SMART" id="SM00900">
    <property type="entry name" value="FMN_bind"/>
    <property type="match status" value="1"/>
</dbReference>
<dbReference type="InterPro" id="IPR007329">
    <property type="entry name" value="FMN-bd"/>
</dbReference>
<protein>
    <submittedName>
        <fullName evidence="3">FMN-binding protein</fullName>
    </submittedName>
</protein>
<name>A0A940P925_9ENTE</name>
<keyword evidence="4" id="KW-1185">Reference proteome</keyword>
<evidence type="ECO:0000256" key="1">
    <source>
        <dbReference type="SAM" id="Phobius"/>
    </source>
</evidence>
<organism evidence="3 4">
    <name type="scientific">Vagococcus allomyrinae</name>
    <dbReference type="NCBI Taxonomy" id="2794353"/>
    <lineage>
        <taxon>Bacteria</taxon>
        <taxon>Bacillati</taxon>
        <taxon>Bacillota</taxon>
        <taxon>Bacilli</taxon>
        <taxon>Lactobacillales</taxon>
        <taxon>Enterococcaceae</taxon>
        <taxon>Vagococcus</taxon>
    </lineage>
</organism>
<feature type="transmembrane region" description="Helical" evidence="1">
    <location>
        <begin position="6"/>
        <end position="27"/>
    </location>
</feature>
<reference evidence="3" key="1">
    <citation type="submission" date="2020-12" db="EMBL/GenBank/DDBJ databases">
        <title>Vagococcus allomyrinae sp. nov. and Enterococcus lavae sp. nov., isolated from the larvae of Allomyrina dichotoma.</title>
        <authorList>
            <person name="Lee S.D."/>
        </authorList>
    </citation>
    <scope>NUCLEOTIDE SEQUENCE</scope>
    <source>
        <strain evidence="3">BWB3-3</strain>
    </source>
</reference>
<dbReference type="Pfam" id="PF04205">
    <property type="entry name" value="FMN_bind"/>
    <property type="match status" value="1"/>
</dbReference>
<evidence type="ECO:0000259" key="2">
    <source>
        <dbReference type="SMART" id="SM00900"/>
    </source>
</evidence>
<keyword evidence="1" id="KW-0812">Transmembrane</keyword>
<keyword evidence="1" id="KW-1133">Transmembrane helix</keyword>
<evidence type="ECO:0000313" key="3">
    <source>
        <dbReference type="EMBL" id="MBP1040345.1"/>
    </source>
</evidence>
<comment type="caution">
    <text evidence="3">The sequence shown here is derived from an EMBL/GenBank/DDBJ whole genome shotgun (WGS) entry which is preliminary data.</text>
</comment>